<reference evidence="1 2" key="1">
    <citation type="journal article" date="2020" name="Antonie Van Leeuwenhoek">
        <title>Rhodopirellula heiligendammensis sp. nov., Rhodopirellula pilleata sp. nov., and Rhodopirellula solitaria sp. nov. isolated from natural or artificial marine surfaces in Northern Germany and California, USA, and emended description of the genus Rhodopirellula.</title>
        <authorList>
            <person name="Kallscheuer N."/>
            <person name="Wiegand S."/>
            <person name="Jogler M."/>
            <person name="Boedeker C."/>
            <person name="Peeters S.H."/>
            <person name="Rast P."/>
            <person name="Heuer A."/>
            <person name="Jetten M.S.M."/>
            <person name="Rohde M."/>
            <person name="Jogler C."/>
        </authorList>
    </citation>
    <scope>NUCLEOTIDE SEQUENCE [LARGE SCALE GENOMIC DNA]</scope>
    <source>
        <strain evidence="1 2">Poly21</strain>
    </source>
</reference>
<protein>
    <recommendedName>
        <fullName evidence="3">HEAT repeat protein</fullName>
    </recommendedName>
</protein>
<dbReference type="Proteomes" id="UP000319908">
    <property type="component" value="Unassembled WGS sequence"/>
</dbReference>
<gene>
    <name evidence="1" type="ORF">Poly21_04050</name>
</gene>
<accession>A0A5C6C119</accession>
<comment type="caution">
    <text evidence="1">The sequence shown here is derived from an EMBL/GenBank/DDBJ whole genome shotgun (WGS) entry which is preliminary data.</text>
</comment>
<keyword evidence="2" id="KW-1185">Reference proteome</keyword>
<evidence type="ECO:0000313" key="1">
    <source>
        <dbReference type="EMBL" id="TWU18250.1"/>
    </source>
</evidence>
<dbReference type="OrthoDB" id="262247at2"/>
<name>A0A5C6C119_9BACT</name>
<sequence length="202" mass="22380">MDFSRLLKQSDRRSQATAATFLAGTGGDGMPYVELTLQRCKELDLTSDLDMWEDRLFQGGTRGLGTVLNAAGFDDSDPLHRDVLNWIVGVTRIPVAKIRAIGTWGLADIGIPPQAVMDRLIELLAEEPPSDDVNVATCRGTAYRMLVRLDWTVASSFIGHAACNDHLSALRSWRSAMLDNPSPDTRRISEIDFELMRIENFG</sequence>
<evidence type="ECO:0000313" key="2">
    <source>
        <dbReference type="Proteomes" id="UP000319908"/>
    </source>
</evidence>
<organism evidence="1 2">
    <name type="scientific">Allorhodopirellula heiligendammensis</name>
    <dbReference type="NCBI Taxonomy" id="2714739"/>
    <lineage>
        <taxon>Bacteria</taxon>
        <taxon>Pseudomonadati</taxon>
        <taxon>Planctomycetota</taxon>
        <taxon>Planctomycetia</taxon>
        <taxon>Pirellulales</taxon>
        <taxon>Pirellulaceae</taxon>
        <taxon>Allorhodopirellula</taxon>
    </lineage>
</organism>
<dbReference type="RefSeq" id="WP_146405348.1">
    <property type="nucleotide sequence ID" value="NZ_SJPU01000001.1"/>
</dbReference>
<dbReference type="EMBL" id="SJPU01000001">
    <property type="protein sequence ID" value="TWU18250.1"/>
    <property type="molecule type" value="Genomic_DNA"/>
</dbReference>
<proteinExistence type="predicted"/>
<dbReference type="AlphaFoldDB" id="A0A5C6C119"/>
<evidence type="ECO:0008006" key="3">
    <source>
        <dbReference type="Google" id="ProtNLM"/>
    </source>
</evidence>